<proteinExistence type="predicted"/>
<feature type="non-terminal residue" evidence="1">
    <location>
        <position position="44"/>
    </location>
</feature>
<evidence type="ECO:0000313" key="1">
    <source>
        <dbReference type="EMBL" id="CAG8693612.1"/>
    </source>
</evidence>
<keyword evidence="2" id="KW-1185">Reference proteome</keyword>
<organism evidence="1 2">
    <name type="scientific">Scutellospora calospora</name>
    <dbReference type="NCBI Taxonomy" id="85575"/>
    <lineage>
        <taxon>Eukaryota</taxon>
        <taxon>Fungi</taxon>
        <taxon>Fungi incertae sedis</taxon>
        <taxon>Mucoromycota</taxon>
        <taxon>Glomeromycotina</taxon>
        <taxon>Glomeromycetes</taxon>
        <taxon>Diversisporales</taxon>
        <taxon>Gigasporaceae</taxon>
        <taxon>Scutellospora</taxon>
    </lineage>
</organism>
<name>A0ACA9P5R2_9GLOM</name>
<protein>
    <submittedName>
        <fullName evidence="1">7832_t:CDS:1</fullName>
    </submittedName>
</protein>
<reference evidence="1" key="1">
    <citation type="submission" date="2021-06" db="EMBL/GenBank/DDBJ databases">
        <authorList>
            <person name="Kallberg Y."/>
            <person name="Tangrot J."/>
            <person name="Rosling A."/>
        </authorList>
    </citation>
    <scope>NUCLEOTIDE SEQUENCE</scope>
    <source>
        <strain evidence="1">AU212A</strain>
    </source>
</reference>
<gene>
    <name evidence="1" type="ORF">SCALOS_LOCUS10228</name>
</gene>
<sequence>NVTGIYNIEIPRLKDNEKLIKDLFFRNLECDRSEENDQDDKDKK</sequence>
<feature type="non-terminal residue" evidence="1">
    <location>
        <position position="1"/>
    </location>
</feature>
<dbReference type="EMBL" id="CAJVPM010036754">
    <property type="protein sequence ID" value="CAG8693612.1"/>
    <property type="molecule type" value="Genomic_DNA"/>
</dbReference>
<comment type="caution">
    <text evidence="1">The sequence shown here is derived from an EMBL/GenBank/DDBJ whole genome shotgun (WGS) entry which is preliminary data.</text>
</comment>
<dbReference type="Proteomes" id="UP000789860">
    <property type="component" value="Unassembled WGS sequence"/>
</dbReference>
<accession>A0ACA9P5R2</accession>
<evidence type="ECO:0000313" key="2">
    <source>
        <dbReference type="Proteomes" id="UP000789860"/>
    </source>
</evidence>